<proteinExistence type="predicted"/>
<evidence type="ECO:0000313" key="3">
    <source>
        <dbReference type="Proteomes" id="UP000265520"/>
    </source>
</evidence>
<feature type="non-terminal residue" evidence="2">
    <location>
        <position position="1"/>
    </location>
</feature>
<protein>
    <submittedName>
        <fullName evidence="2">Uncharacterized protein</fullName>
    </submittedName>
</protein>
<comment type="caution">
    <text evidence="2">The sequence shown here is derived from an EMBL/GenBank/DDBJ whole genome shotgun (WGS) entry which is preliminary data.</text>
</comment>
<sequence length="77" mass="8234">KSPAPPSNSKSPTPPSSSNFSVAFASPPPSPSKFVPPPEIDNRVIIYYTSLCVARCTSMTTALSVQSSDVPRCHRRT</sequence>
<dbReference type="EMBL" id="LXQA010748672">
    <property type="protein sequence ID" value="MCI69076.1"/>
    <property type="molecule type" value="Genomic_DNA"/>
</dbReference>
<feature type="region of interest" description="Disordered" evidence="1">
    <location>
        <begin position="1"/>
        <end position="38"/>
    </location>
</feature>
<evidence type="ECO:0000256" key="1">
    <source>
        <dbReference type="SAM" id="MobiDB-lite"/>
    </source>
</evidence>
<dbReference type="AlphaFoldDB" id="A0A392U9L9"/>
<dbReference type="Proteomes" id="UP000265520">
    <property type="component" value="Unassembled WGS sequence"/>
</dbReference>
<keyword evidence="3" id="KW-1185">Reference proteome</keyword>
<name>A0A392U9L9_9FABA</name>
<organism evidence="2 3">
    <name type="scientific">Trifolium medium</name>
    <dbReference type="NCBI Taxonomy" id="97028"/>
    <lineage>
        <taxon>Eukaryota</taxon>
        <taxon>Viridiplantae</taxon>
        <taxon>Streptophyta</taxon>
        <taxon>Embryophyta</taxon>
        <taxon>Tracheophyta</taxon>
        <taxon>Spermatophyta</taxon>
        <taxon>Magnoliopsida</taxon>
        <taxon>eudicotyledons</taxon>
        <taxon>Gunneridae</taxon>
        <taxon>Pentapetalae</taxon>
        <taxon>rosids</taxon>
        <taxon>fabids</taxon>
        <taxon>Fabales</taxon>
        <taxon>Fabaceae</taxon>
        <taxon>Papilionoideae</taxon>
        <taxon>50 kb inversion clade</taxon>
        <taxon>NPAAA clade</taxon>
        <taxon>Hologalegina</taxon>
        <taxon>IRL clade</taxon>
        <taxon>Trifolieae</taxon>
        <taxon>Trifolium</taxon>
    </lineage>
</organism>
<evidence type="ECO:0000313" key="2">
    <source>
        <dbReference type="EMBL" id="MCI69076.1"/>
    </source>
</evidence>
<reference evidence="2 3" key="1">
    <citation type="journal article" date="2018" name="Front. Plant Sci.">
        <title>Red Clover (Trifolium pratense) and Zigzag Clover (T. medium) - A Picture of Genomic Similarities and Differences.</title>
        <authorList>
            <person name="Dluhosova J."/>
            <person name="Istvanek J."/>
            <person name="Nedelnik J."/>
            <person name="Repkova J."/>
        </authorList>
    </citation>
    <scope>NUCLEOTIDE SEQUENCE [LARGE SCALE GENOMIC DNA]</scope>
    <source>
        <strain evidence="3">cv. 10/8</strain>
        <tissue evidence="2">Leaf</tissue>
    </source>
</reference>
<feature type="compositionally biased region" description="Pro residues" evidence="1">
    <location>
        <begin position="26"/>
        <end position="38"/>
    </location>
</feature>
<feature type="compositionally biased region" description="Low complexity" evidence="1">
    <location>
        <begin position="7"/>
        <end position="25"/>
    </location>
</feature>
<accession>A0A392U9L9</accession>